<sequence length="45" mass="5120">MKIYVGNLSYDVTEEELRQEFVAFGEVESVSIIMDKYSGRPKGFG</sequence>
<dbReference type="PANTHER" id="PTHR48027">
    <property type="entry name" value="HETEROGENEOUS NUCLEAR RIBONUCLEOPROTEIN 87F-RELATED"/>
    <property type="match status" value="1"/>
</dbReference>
<feature type="non-terminal residue" evidence="3">
    <location>
        <position position="45"/>
    </location>
</feature>
<dbReference type="PROSITE" id="PS50102">
    <property type="entry name" value="RRM"/>
    <property type="match status" value="1"/>
</dbReference>
<dbReference type="AlphaFoldDB" id="X1T8V6"/>
<dbReference type="InterPro" id="IPR052462">
    <property type="entry name" value="SLIRP/GR-RBP-like"/>
</dbReference>
<dbReference type="GO" id="GO:0003723">
    <property type="term" value="F:RNA binding"/>
    <property type="evidence" value="ECO:0007669"/>
    <property type="project" value="UniProtKB-KW"/>
</dbReference>
<dbReference type="InterPro" id="IPR012677">
    <property type="entry name" value="Nucleotide-bd_a/b_plait_sf"/>
</dbReference>
<dbReference type="Pfam" id="PF00076">
    <property type="entry name" value="RRM_1"/>
    <property type="match status" value="1"/>
</dbReference>
<evidence type="ECO:0000313" key="3">
    <source>
        <dbReference type="EMBL" id="GAJ01709.1"/>
    </source>
</evidence>
<dbReference type="Gene3D" id="3.30.70.330">
    <property type="match status" value="1"/>
</dbReference>
<feature type="domain" description="RRM" evidence="2">
    <location>
        <begin position="1"/>
        <end position="45"/>
    </location>
</feature>
<dbReference type="InterPro" id="IPR035979">
    <property type="entry name" value="RBD_domain_sf"/>
</dbReference>
<comment type="caution">
    <text evidence="3">The sequence shown here is derived from an EMBL/GenBank/DDBJ whole genome shotgun (WGS) entry which is preliminary data.</text>
</comment>
<dbReference type="SUPFAM" id="SSF54928">
    <property type="entry name" value="RNA-binding domain, RBD"/>
    <property type="match status" value="1"/>
</dbReference>
<keyword evidence="1" id="KW-0694">RNA-binding</keyword>
<gene>
    <name evidence="3" type="ORF">S12H4_30083</name>
</gene>
<proteinExistence type="predicted"/>
<organism evidence="3">
    <name type="scientific">marine sediment metagenome</name>
    <dbReference type="NCBI Taxonomy" id="412755"/>
    <lineage>
        <taxon>unclassified sequences</taxon>
        <taxon>metagenomes</taxon>
        <taxon>ecological metagenomes</taxon>
    </lineage>
</organism>
<evidence type="ECO:0000259" key="2">
    <source>
        <dbReference type="PROSITE" id="PS50102"/>
    </source>
</evidence>
<accession>X1T8V6</accession>
<dbReference type="InterPro" id="IPR000504">
    <property type="entry name" value="RRM_dom"/>
</dbReference>
<name>X1T8V6_9ZZZZ</name>
<reference evidence="3" key="1">
    <citation type="journal article" date="2014" name="Front. Microbiol.">
        <title>High frequency of phylogenetically diverse reductive dehalogenase-homologous genes in deep subseafloor sedimentary metagenomes.</title>
        <authorList>
            <person name="Kawai M."/>
            <person name="Futagami T."/>
            <person name="Toyoda A."/>
            <person name="Takaki Y."/>
            <person name="Nishi S."/>
            <person name="Hori S."/>
            <person name="Arai W."/>
            <person name="Tsubouchi T."/>
            <person name="Morono Y."/>
            <person name="Uchiyama I."/>
            <person name="Ito T."/>
            <person name="Fujiyama A."/>
            <person name="Inagaki F."/>
            <person name="Takami H."/>
        </authorList>
    </citation>
    <scope>NUCLEOTIDE SEQUENCE</scope>
    <source>
        <strain evidence="3">Expedition CK06-06</strain>
    </source>
</reference>
<protein>
    <recommendedName>
        <fullName evidence="2">RRM domain-containing protein</fullName>
    </recommendedName>
</protein>
<evidence type="ECO:0000256" key="1">
    <source>
        <dbReference type="ARBA" id="ARBA00022884"/>
    </source>
</evidence>
<dbReference type="EMBL" id="BARW01017408">
    <property type="protein sequence ID" value="GAJ01709.1"/>
    <property type="molecule type" value="Genomic_DNA"/>
</dbReference>